<feature type="region of interest" description="Disordered" evidence="2">
    <location>
        <begin position="1"/>
        <end position="33"/>
    </location>
</feature>
<dbReference type="PANTHER" id="PTHR46348">
    <property type="entry name" value="DELETED IN LUNG AND ESOPHAGEAL CANCER PROTEIN 1"/>
    <property type="match status" value="1"/>
</dbReference>
<feature type="coiled-coil region" evidence="1">
    <location>
        <begin position="263"/>
        <end position="290"/>
    </location>
</feature>
<dbReference type="InterPro" id="IPR013783">
    <property type="entry name" value="Ig-like_fold"/>
</dbReference>
<dbReference type="PANTHER" id="PTHR46348:SF1">
    <property type="entry name" value="DELETED IN LUNG AND ESOPHAGEAL CANCER PROTEIN 1"/>
    <property type="match status" value="1"/>
</dbReference>
<keyword evidence="5" id="KW-1185">Reference proteome</keyword>
<feature type="compositionally biased region" description="Basic residues" evidence="2">
    <location>
        <begin position="571"/>
        <end position="587"/>
    </location>
</feature>
<evidence type="ECO:0000313" key="5">
    <source>
        <dbReference type="Proteomes" id="UP001472866"/>
    </source>
</evidence>
<accession>A0AAX4P4N1</accession>
<proteinExistence type="predicted"/>
<protein>
    <recommendedName>
        <fullName evidence="3">Deleted in lung and esophageal cancer protein 1 Ig-like domain-containing protein</fullName>
    </recommendedName>
</protein>
<dbReference type="GO" id="GO:0008285">
    <property type="term" value="P:negative regulation of cell population proliferation"/>
    <property type="evidence" value="ECO:0007669"/>
    <property type="project" value="InterPro"/>
</dbReference>
<organism evidence="4 5">
    <name type="scientific">Chloropicon roscoffensis</name>
    <dbReference type="NCBI Taxonomy" id="1461544"/>
    <lineage>
        <taxon>Eukaryota</taxon>
        <taxon>Viridiplantae</taxon>
        <taxon>Chlorophyta</taxon>
        <taxon>Chloropicophyceae</taxon>
        <taxon>Chloropicales</taxon>
        <taxon>Chloropicaceae</taxon>
        <taxon>Chloropicon</taxon>
    </lineage>
</organism>
<feature type="coiled-coil region" evidence="1">
    <location>
        <begin position="139"/>
        <end position="166"/>
    </location>
</feature>
<evidence type="ECO:0000259" key="3">
    <source>
        <dbReference type="Pfam" id="PF23277"/>
    </source>
</evidence>
<feature type="compositionally biased region" description="Low complexity" evidence="2">
    <location>
        <begin position="76"/>
        <end position="94"/>
    </location>
</feature>
<dbReference type="Pfam" id="PF23316">
    <property type="entry name" value="Ig_DLEC1_6th"/>
    <property type="match status" value="1"/>
</dbReference>
<dbReference type="InterPro" id="IPR033304">
    <property type="entry name" value="DLEC1"/>
</dbReference>
<dbReference type="Gene3D" id="2.60.40.10">
    <property type="entry name" value="Immunoglobulins"/>
    <property type="match status" value="7"/>
</dbReference>
<dbReference type="Proteomes" id="UP001472866">
    <property type="component" value="Chromosome 03"/>
</dbReference>
<evidence type="ECO:0000256" key="1">
    <source>
        <dbReference type="SAM" id="Coils"/>
    </source>
</evidence>
<feature type="region of interest" description="Disordered" evidence="2">
    <location>
        <begin position="52"/>
        <end position="122"/>
    </location>
</feature>
<reference evidence="4 5" key="1">
    <citation type="submission" date="2024-03" db="EMBL/GenBank/DDBJ databases">
        <title>Complete genome sequence of the green alga Chloropicon roscoffensis RCC1871.</title>
        <authorList>
            <person name="Lemieux C."/>
            <person name="Pombert J.-F."/>
            <person name="Otis C."/>
            <person name="Turmel M."/>
        </authorList>
    </citation>
    <scope>NUCLEOTIDE SEQUENCE [LARGE SCALE GENOMIC DNA]</scope>
    <source>
        <strain evidence="4 5">RCC1871</strain>
    </source>
</reference>
<dbReference type="Pfam" id="PF23277">
    <property type="entry name" value="Ig_Dlec1_1"/>
    <property type="match status" value="1"/>
</dbReference>
<dbReference type="EMBL" id="CP151503">
    <property type="protein sequence ID" value="WZN60993.1"/>
    <property type="molecule type" value="Genomic_DNA"/>
</dbReference>
<keyword evidence="1" id="KW-0175">Coiled coil</keyword>
<sequence>MTLEAETESMAAEPLTSSTAAVEVPPPPFGASSKLTQEIYSAFVQAFPDLFADPKPVAEKDQGEDDEGGAEGENEGNGSPNKAEASPAKSAASGDEGKDAGEGGSGGGTPGEPVSEEPDVYEEKVRVVNKTCEDFVTYVSEIEGHIRDAQQKAEEEEASALSTADELYTPHWRDTGLPEMPSFLTGNLSEDKLEGMGLLNPKSLWRQVLDERDAKSAPPRTIEYFENEAKGYLKTTNNLKVRSRILATYPKKVTYKSFSGLTDQELIKKARESEARLKEMSKKMSAAQWDEEVKILQRMKQKLNYTQNPRYAEQDKRRLRQQGKQGKPQANDKQLFKIEPDQIEFHDYELGGMYSMQLRVRNVSGLSRRARFLPPRSKYFSIANVEFPGSKNLLAPGMCCRCELYFQPDSLADYDDYFSIETDMSTFRVQVAARRPSPNLSVPKTMDCGPCLLGHTLVTEFRCVNSGGRGSFTVVREEDWPTDQVDVANESSIEMAPFTFGPASFKLYNGDETVIKIGFLPEGPGDFVRKFKMLCDNCKIETFSIVGLGVKLDITLESVDNKPVHEEEKKKKLKKKAIQSSAKKTKGKATGSQVAKPKTSKEPSPCYSRKVWFGEVVPGAKHPRSIVVRNNTPIPLAYHWTLENSAGQEAEQTRSTKTFQISPMSGVLGAHENSEFLFVFEPENIESYGYKAALMIESHSHTTQGSLLSKVIELDLEGNGKGVAIAVSPALLEFTGTMLHGKQYERDVTVTNRSKAPAKISWQDLPPNVRVFPMTSVVPPEDAIECDVQVLATELGRTDVTISNQVEHGPILPLRLVYTVDGPKIKFLSPKIDFGLVQETKSVTAAFELQNCSDADAEFELSEVEPAKGKERDWSFAFSEAKGVLGPNERRSFELTLTCGRARALRTVIRCGVLVGGVSCSEQKISARADVVAPYACLSSTKIDVGVTYLNVAVERTVKIRNLTQLPSSFEWLPDDLLSEEDATKVQVLVSPQKGTISPGKTEEIDIEVIPVATGPCSVILPCELDGMREPLGLQINTKIEGISVRYEIKDGSGSKVASPKGKGLSLEFGDRLPIGRRASMTLVVHNQSAIRAPVDLCFEKFGLGEEVSLLSGDATSQGMGTGNMSEVMLRSSDMDSIRTQVRRNKRRTEMSKTLRSKKLETVLLTDAVVSKIDSRRGQDRDSTLLQEAGSRGVVFLVSPAQGTLEPWGTAEFQVTCVNNMCGTYFDTLMCEIGGLPAKPIPVRAGVVGSPLALQLQVYSTSQVVDNRSLNVNWGDLCVCSATQKRKFWVSNTSPFDIRVDWSMHLLGSGGASKKPAMVSLEPVAGGGVSVTIEERGVEVKEGKGPFKLLTRELVVPAGTTKPAEIEFAGSIPKKFMAVVRGKQRIEGAAAGKAKRGNITEAMVGTFHPHAAPPCEPLGGLRLSLVANTIKPSLDTQGLESLKFVCHSCVPLDDTSYSRSAAFTNTNSTTVMFTLETEGPYKILSVRTSYPQPTVQEKVAGADVYVVPPSENVDITVQYRKQVQQGEPEGLTRQVGGSLKIAFLPQSGTRVLPGAEPVCVQDFPMLTTVLYPKISLSQDSVNFENVHPNAPKVMEITLINPTLVDATWQIVDEEHPKPKTPQRRRSSAASGTIRRASATKAPDRAHPAFEIHPTSGVIAGRGIGQPQRQKVTIRFHPKHDLQYKRQYRVRVKKGLGTFFALKGSGSYNEVLESDLALSLS</sequence>
<gene>
    <name evidence="4" type="ORF">HKI87_03g25270</name>
</gene>
<feature type="region of interest" description="Disordered" evidence="2">
    <location>
        <begin position="563"/>
        <end position="603"/>
    </location>
</feature>
<feature type="domain" description="Deleted in lung and esophageal cancer protein 1 Ig-like" evidence="3">
    <location>
        <begin position="336"/>
        <end position="421"/>
    </location>
</feature>
<feature type="compositionally biased region" description="Acidic residues" evidence="2">
    <location>
        <begin position="62"/>
        <end position="74"/>
    </location>
</feature>
<dbReference type="GO" id="GO:0005737">
    <property type="term" value="C:cytoplasm"/>
    <property type="evidence" value="ECO:0007669"/>
    <property type="project" value="TreeGrafter"/>
</dbReference>
<evidence type="ECO:0000313" key="4">
    <source>
        <dbReference type="EMBL" id="WZN60993.1"/>
    </source>
</evidence>
<feature type="region of interest" description="Disordered" evidence="2">
    <location>
        <begin position="306"/>
        <end position="333"/>
    </location>
</feature>
<evidence type="ECO:0000256" key="2">
    <source>
        <dbReference type="SAM" id="MobiDB-lite"/>
    </source>
</evidence>
<dbReference type="InterPro" id="IPR059041">
    <property type="entry name" value="Ig_DLEC1_1"/>
</dbReference>
<dbReference type="GO" id="GO:0005929">
    <property type="term" value="C:cilium"/>
    <property type="evidence" value="ECO:0007669"/>
    <property type="project" value="TreeGrafter"/>
</dbReference>
<dbReference type="GO" id="GO:0015631">
    <property type="term" value="F:tubulin binding"/>
    <property type="evidence" value="ECO:0007669"/>
    <property type="project" value="TreeGrafter"/>
</dbReference>
<feature type="region of interest" description="Disordered" evidence="2">
    <location>
        <begin position="1613"/>
        <end position="1646"/>
    </location>
</feature>
<name>A0AAX4P4N1_9CHLO</name>